<dbReference type="Proteomes" id="UP001550378">
    <property type="component" value="Unassembled WGS sequence"/>
</dbReference>
<sequence length="158" mass="16025">MTGVLAAERGATTIADRVVAKIAARAAREALEGVPAQDDGAKAGAGDAQGRPGAGGSSESGGRGGADGQGGARGPGGGVHGRPPHAAVVVHRDTARVRISLELVYPCDIGAQCAAVRRQVTRRVRALAGLEVPQVAVQVERLHSPYTRERGKSGGRVR</sequence>
<reference evidence="2 3" key="1">
    <citation type="submission" date="2024-06" db="EMBL/GenBank/DDBJ databases">
        <title>The Natural Products Discovery Center: Release of the First 8490 Sequenced Strains for Exploring Actinobacteria Biosynthetic Diversity.</title>
        <authorList>
            <person name="Kalkreuter E."/>
            <person name="Kautsar S.A."/>
            <person name="Yang D."/>
            <person name="Bader C.D."/>
            <person name="Teijaro C.N."/>
            <person name="Fluegel L."/>
            <person name="Davis C.M."/>
            <person name="Simpson J.R."/>
            <person name="Lauterbach L."/>
            <person name="Steele A.D."/>
            <person name="Gui C."/>
            <person name="Meng S."/>
            <person name="Li G."/>
            <person name="Viehrig K."/>
            <person name="Ye F."/>
            <person name="Su P."/>
            <person name="Kiefer A.F."/>
            <person name="Nichols A."/>
            <person name="Cepeda A.J."/>
            <person name="Yan W."/>
            <person name="Fan B."/>
            <person name="Jiang Y."/>
            <person name="Adhikari A."/>
            <person name="Zheng C.-J."/>
            <person name="Schuster L."/>
            <person name="Cowan T.M."/>
            <person name="Smanski M.J."/>
            <person name="Chevrette M.G."/>
            <person name="De Carvalho L.P.S."/>
            <person name="Shen B."/>
        </authorList>
    </citation>
    <scope>NUCLEOTIDE SEQUENCE [LARGE SCALE GENOMIC DNA]</scope>
    <source>
        <strain evidence="2 3">NPDC006337</strain>
    </source>
</reference>
<organism evidence="2 3">
    <name type="scientific">Streptomyces lavendulocolor</name>
    <dbReference type="NCBI Taxonomy" id="67316"/>
    <lineage>
        <taxon>Bacteria</taxon>
        <taxon>Bacillati</taxon>
        <taxon>Actinomycetota</taxon>
        <taxon>Actinomycetes</taxon>
        <taxon>Kitasatosporales</taxon>
        <taxon>Streptomycetaceae</taxon>
        <taxon>Streptomyces</taxon>
    </lineage>
</organism>
<feature type="region of interest" description="Disordered" evidence="1">
    <location>
        <begin position="31"/>
        <end position="84"/>
    </location>
</feature>
<feature type="compositionally biased region" description="Low complexity" evidence="1">
    <location>
        <begin position="36"/>
        <end position="51"/>
    </location>
</feature>
<accession>A0ABV2WCA5</accession>
<comment type="caution">
    <text evidence="2">The sequence shown here is derived from an EMBL/GenBank/DDBJ whole genome shotgun (WGS) entry which is preliminary data.</text>
</comment>
<evidence type="ECO:0008006" key="4">
    <source>
        <dbReference type="Google" id="ProtNLM"/>
    </source>
</evidence>
<proteinExistence type="predicted"/>
<gene>
    <name evidence="2" type="ORF">ABZ508_26910</name>
</gene>
<evidence type="ECO:0000313" key="3">
    <source>
        <dbReference type="Proteomes" id="UP001550378"/>
    </source>
</evidence>
<keyword evidence="3" id="KW-1185">Reference proteome</keyword>
<name>A0ABV2WCA5_9ACTN</name>
<evidence type="ECO:0000256" key="1">
    <source>
        <dbReference type="SAM" id="MobiDB-lite"/>
    </source>
</evidence>
<evidence type="ECO:0000313" key="2">
    <source>
        <dbReference type="EMBL" id="MEU0710999.1"/>
    </source>
</evidence>
<dbReference type="EMBL" id="JBEXZR010000030">
    <property type="protein sequence ID" value="MEU0710999.1"/>
    <property type="molecule type" value="Genomic_DNA"/>
</dbReference>
<protein>
    <recommendedName>
        <fullName evidence="4">Asp23/Gls24 family envelope stress response protein</fullName>
    </recommendedName>
</protein>
<feature type="compositionally biased region" description="Gly residues" evidence="1">
    <location>
        <begin position="52"/>
        <end position="80"/>
    </location>
</feature>